<proteinExistence type="predicted"/>
<keyword evidence="3" id="KW-1185">Reference proteome</keyword>
<gene>
    <name evidence="2" type="ORF">JM946_03310</name>
</gene>
<dbReference type="Gene3D" id="3.30.530.20">
    <property type="match status" value="1"/>
</dbReference>
<dbReference type="RefSeq" id="WP_203165710.1">
    <property type="nucleotide sequence ID" value="NZ_JAEVLS010000001.1"/>
</dbReference>
<evidence type="ECO:0000313" key="2">
    <source>
        <dbReference type="EMBL" id="MBM0103752.1"/>
    </source>
</evidence>
<organism evidence="2 3">
    <name type="scientific">Steroidobacter gossypii</name>
    <dbReference type="NCBI Taxonomy" id="2805490"/>
    <lineage>
        <taxon>Bacteria</taxon>
        <taxon>Pseudomonadati</taxon>
        <taxon>Pseudomonadota</taxon>
        <taxon>Gammaproteobacteria</taxon>
        <taxon>Steroidobacterales</taxon>
        <taxon>Steroidobacteraceae</taxon>
        <taxon>Steroidobacter</taxon>
    </lineage>
</organism>
<dbReference type="EMBL" id="JAEVLS010000001">
    <property type="protein sequence ID" value="MBM0103752.1"/>
    <property type="molecule type" value="Genomic_DNA"/>
</dbReference>
<protein>
    <recommendedName>
        <fullName evidence="4">Ribosome association toxin RatA</fullName>
    </recommendedName>
</protein>
<dbReference type="InterPro" id="IPR023393">
    <property type="entry name" value="START-like_dom_sf"/>
</dbReference>
<evidence type="ECO:0000313" key="3">
    <source>
        <dbReference type="Proteomes" id="UP000661077"/>
    </source>
</evidence>
<accession>A0ABS1WRZ8</accession>
<evidence type="ECO:0008006" key="4">
    <source>
        <dbReference type="Google" id="ProtNLM"/>
    </source>
</evidence>
<keyword evidence="1" id="KW-0732">Signal</keyword>
<sequence>MLRWCVVLAMAALVSAPVTQAFTIEHSEARYADKHFRYELVVTLDAPIDRVDEVLRNYADYPSLNARILSAKVLERPEPGIVTLETTVEVCFGWFCRDVTRVERVQESKYTLVAVADPDRSDVRFSETRSELSPAHHGATRVKYVTNVVPGFWVPAVGGRRMMLKMLETETSDLFMSVEEKARQPKPAKP</sequence>
<name>A0ABS1WRZ8_9GAMM</name>
<feature type="chain" id="PRO_5047211172" description="Ribosome association toxin RatA" evidence="1">
    <location>
        <begin position="22"/>
        <end position="190"/>
    </location>
</feature>
<dbReference type="SUPFAM" id="SSF55961">
    <property type="entry name" value="Bet v1-like"/>
    <property type="match status" value="1"/>
</dbReference>
<feature type="signal peptide" evidence="1">
    <location>
        <begin position="1"/>
        <end position="21"/>
    </location>
</feature>
<evidence type="ECO:0000256" key="1">
    <source>
        <dbReference type="SAM" id="SignalP"/>
    </source>
</evidence>
<reference evidence="2 3" key="1">
    <citation type="journal article" date="2021" name="Int. J. Syst. Evol. Microbiol.">
        <title>Steroidobacter gossypii sp. nov., isolated from soil of cotton cropping field.</title>
        <authorList>
            <person name="Huang R."/>
            <person name="Yang S."/>
            <person name="Zhen C."/>
            <person name="Liu W."/>
        </authorList>
    </citation>
    <scope>NUCLEOTIDE SEQUENCE [LARGE SCALE GENOMIC DNA]</scope>
    <source>
        <strain evidence="2 3">S1-65</strain>
    </source>
</reference>
<dbReference type="Proteomes" id="UP000661077">
    <property type="component" value="Unassembled WGS sequence"/>
</dbReference>
<comment type="caution">
    <text evidence="2">The sequence shown here is derived from an EMBL/GenBank/DDBJ whole genome shotgun (WGS) entry which is preliminary data.</text>
</comment>